<dbReference type="STRING" id="6205.A0A0R3WNZ1"/>
<gene>
    <name evidence="1" type="ORF">TTAC_LOCUS2466</name>
</gene>
<dbReference type="OrthoDB" id="201621at2759"/>
<dbReference type="EMBL" id="UYWX01001113">
    <property type="protein sequence ID" value="VDM20126.1"/>
    <property type="molecule type" value="Genomic_DNA"/>
</dbReference>
<evidence type="ECO:0000313" key="3">
    <source>
        <dbReference type="WBParaSite" id="TTAC_0000247901-mRNA-1"/>
    </source>
</evidence>
<name>A0A0R3WNZ1_HYDTA</name>
<reference evidence="3" key="1">
    <citation type="submission" date="2017-02" db="UniProtKB">
        <authorList>
            <consortium name="WormBaseParasite"/>
        </authorList>
    </citation>
    <scope>IDENTIFICATION</scope>
</reference>
<dbReference type="WBParaSite" id="TTAC_0000247901-mRNA-1">
    <property type="protein sequence ID" value="TTAC_0000247901-mRNA-1"/>
    <property type="gene ID" value="TTAC_0000247901"/>
</dbReference>
<reference evidence="1 2" key="2">
    <citation type="submission" date="2018-11" db="EMBL/GenBank/DDBJ databases">
        <authorList>
            <consortium name="Pathogen Informatics"/>
        </authorList>
    </citation>
    <scope>NUCLEOTIDE SEQUENCE [LARGE SCALE GENOMIC DNA]</scope>
</reference>
<dbReference type="AlphaFoldDB" id="A0A0R3WNZ1"/>
<evidence type="ECO:0000313" key="1">
    <source>
        <dbReference type="EMBL" id="VDM20126.1"/>
    </source>
</evidence>
<accession>A0A0R3WNZ1</accession>
<organism evidence="3">
    <name type="scientific">Hydatigena taeniaeformis</name>
    <name type="common">Feline tapeworm</name>
    <name type="synonym">Taenia taeniaeformis</name>
    <dbReference type="NCBI Taxonomy" id="6205"/>
    <lineage>
        <taxon>Eukaryota</taxon>
        <taxon>Metazoa</taxon>
        <taxon>Spiralia</taxon>
        <taxon>Lophotrochozoa</taxon>
        <taxon>Platyhelminthes</taxon>
        <taxon>Cestoda</taxon>
        <taxon>Eucestoda</taxon>
        <taxon>Cyclophyllidea</taxon>
        <taxon>Taeniidae</taxon>
        <taxon>Hydatigera</taxon>
    </lineage>
</organism>
<sequence>DKVELVTVNAGEECKWVNAKDFEANLTTFQSWDWIYGSSPKFSIPMETDSGTQICLECEKGRIRKIEQGGILVTPTPLLQRISSAITGKPVVNPWISRLNEALTGKPLTFEAIHTALLEFEMSNNIGSETNDFANPFDTCSQIIDRLRAMATCF</sequence>
<dbReference type="Proteomes" id="UP000274429">
    <property type="component" value="Unassembled WGS sequence"/>
</dbReference>
<protein>
    <submittedName>
        <fullName evidence="3">Sacchrp_dh_C domain-containing protein</fullName>
    </submittedName>
</protein>
<evidence type="ECO:0000313" key="2">
    <source>
        <dbReference type="Proteomes" id="UP000274429"/>
    </source>
</evidence>
<proteinExistence type="predicted"/>
<keyword evidence="2" id="KW-1185">Reference proteome</keyword>